<dbReference type="Pfam" id="PF22964">
    <property type="entry name" value="ZER1-like_2nd"/>
    <property type="match status" value="1"/>
</dbReference>
<name>A0A8J5K8C9_HOMAM</name>
<dbReference type="EMBL" id="JAHLQT010012946">
    <property type="protein sequence ID" value="KAG7171076.1"/>
    <property type="molecule type" value="Genomic_DNA"/>
</dbReference>
<comment type="caution">
    <text evidence="4">The sequence shown here is derived from an EMBL/GenBank/DDBJ whole genome shotgun (WGS) entry which is preliminary data.</text>
</comment>
<evidence type="ECO:0000259" key="3">
    <source>
        <dbReference type="Pfam" id="PF22964"/>
    </source>
</evidence>
<dbReference type="InterPro" id="IPR051341">
    <property type="entry name" value="Zyg-11_UBL_adapter"/>
</dbReference>
<accession>A0A8J5K8C9</accession>
<dbReference type="PANTHER" id="PTHR12904">
    <property type="match status" value="1"/>
</dbReference>
<feature type="compositionally biased region" description="Polar residues" evidence="2">
    <location>
        <begin position="500"/>
        <end position="509"/>
    </location>
</feature>
<evidence type="ECO:0000313" key="4">
    <source>
        <dbReference type="EMBL" id="KAG7171076.1"/>
    </source>
</evidence>
<sequence length="549" mass="62576">MGGRFGKLVISDPPFSSTRLKQVPIIAKNDVTEEDITQGLRESVKEPDEARQWLDDLSVSYEDGFLEHPATVFRLVLHTMSVHLSYKVLQVAASTALLSLLEGEDKTWLVEEDGKEAVKVLMVVLKRYISSRSLVCNICLVLCRLQLPHYAGERFPQLVRLLVELVRDRGVRDDTKRKVAVEVLRYSASESDQHLRAIMGDFGVVSAMLGLIDSRLDRQATIYHGETEWMTLWSLTKDVPANCQLFLDGQGLAYVMKYLQVYPCGDELRYPITGLLHDLVTTHHYRPYFMSCPGLITVVFDLLRKAYNTFDVRCHAAQVLAFLVSDGEKEWTVDDPTRHKAVTTLGIFLSRRTVNKYRECSYDSLDGLLALLKVNHTQECQEWAAWSLANLTVINGKKYCRMLEEDGGLAVVEEVMGDCKLDHNTKTLLRIVKKQCRHIRPPIQDVKQHKNKETIGKLEEVDHSPTTKLKKIIKSLEFSQRQLIDLKEKLSAEVDESRSPKTQVQQLSEDNSKLKTELMTTTDQVDYVDDVGRRNNLKLAGDPQDFHEN</sequence>
<dbReference type="AlphaFoldDB" id="A0A8J5K8C9"/>
<evidence type="ECO:0000256" key="2">
    <source>
        <dbReference type="SAM" id="MobiDB-lite"/>
    </source>
</evidence>
<dbReference type="OrthoDB" id="5783533at2759"/>
<dbReference type="PANTHER" id="PTHR12904:SF23">
    <property type="entry name" value="PROTEIN ZER-1 HOMOLOG"/>
    <property type="match status" value="1"/>
</dbReference>
<proteinExistence type="predicted"/>
<feature type="region of interest" description="Disordered" evidence="2">
    <location>
        <begin position="496"/>
        <end position="515"/>
    </location>
</feature>
<feature type="domain" description="Protein zer-1 homolog-like C-terminal" evidence="3">
    <location>
        <begin position="80"/>
        <end position="437"/>
    </location>
</feature>
<organism evidence="4 5">
    <name type="scientific">Homarus americanus</name>
    <name type="common">American lobster</name>
    <dbReference type="NCBI Taxonomy" id="6706"/>
    <lineage>
        <taxon>Eukaryota</taxon>
        <taxon>Metazoa</taxon>
        <taxon>Ecdysozoa</taxon>
        <taxon>Arthropoda</taxon>
        <taxon>Crustacea</taxon>
        <taxon>Multicrustacea</taxon>
        <taxon>Malacostraca</taxon>
        <taxon>Eumalacostraca</taxon>
        <taxon>Eucarida</taxon>
        <taxon>Decapoda</taxon>
        <taxon>Pleocyemata</taxon>
        <taxon>Astacidea</taxon>
        <taxon>Nephropoidea</taxon>
        <taxon>Nephropidae</taxon>
        <taxon>Homarus</taxon>
    </lineage>
</organism>
<keyword evidence="1" id="KW-0833">Ubl conjugation pathway</keyword>
<gene>
    <name evidence="4" type="primary">Zer1-L2</name>
    <name evidence="4" type="ORF">Hamer_G013867</name>
</gene>
<keyword evidence="5" id="KW-1185">Reference proteome</keyword>
<dbReference type="InterPro" id="IPR055142">
    <property type="entry name" value="ZER1-like_C"/>
</dbReference>
<dbReference type="GO" id="GO:0031462">
    <property type="term" value="C:Cul2-RING ubiquitin ligase complex"/>
    <property type="evidence" value="ECO:0007669"/>
    <property type="project" value="TreeGrafter"/>
</dbReference>
<dbReference type="PROSITE" id="PS00718">
    <property type="entry name" value="SIGMA54_2"/>
    <property type="match status" value="1"/>
</dbReference>
<reference evidence="4" key="1">
    <citation type="journal article" date="2021" name="Sci. Adv.">
        <title>The American lobster genome reveals insights on longevity, neural, and immune adaptations.</title>
        <authorList>
            <person name="Polinski J.M."/>
            <person name="Zimin A.V."/>
            <person name="Clark K.F."/>
            <person name="Kohn A.B."/>
            <person name="Sadowski N."/>
            <person name="Timp W."/>
            <person name="Ptitsyn A."/>
            <person name="Khanna P."/>
            <person name="Romanova D.Y."/>
            <person name="Williams P."/>
            <person name="Greenwood S.J."/>
            <person name="Moroz L.L."/>
            <person name="Walt D.R."/>
            <person name="Bodnar A.G."/>
        </authorList>
    </citation>
    <scope>NUCLEOTIDE SEQUENCE</scope>
    <source>
        <strain evidence="4">GMGI-L3</strain>
    </source>
</reference>
<dbReference type="GO" id="GO:0016987">
    <property type="term" value="F:sigma factor activity"/>
    <property type="evidence" value="ECO:0007669"/>
    <property type="project" value="InterPro"/>
</dbReference>
<dbReference type="Proteomes" id="UP000747542">
    <property type="component" value="Unassembled WGS sequence"/>
</dbReference>
<evidence type="ECO:0000256" key="1">
    <source>
        <dbReference type="ARBA" id="ARBA00022786"/>
    </source>
</evidence>
<protein>
    <submittedName>
        <fullName evidence="4">Zer-1-like 2</fullName>
    </submittedName>
</protein>
<dbReference type="GO" id="GO:0001216">
    <property type="term" value="F:DNA-binding transcription activator activity"/>
    <property type="evidence" value="ECO:0007669"/>
    <property type="project" value="InterPro"/>
</dbReference>
<evidence type="ECO:0000313" key="5">
    <source>
        <dbReference type="Proteomes" id="UP000747542"/>
    </source>
</evidence>
<dbReference type="InterPro" id="IPR000394">
    <property type="entry name" value="RNA_pol_sigma_54"/>
</dbReference>